<evidence type="ECO:0000313" key="2">
    <source>
        <dbReference type="EMBL" id="KAF2430127.1"/>
    </source>
</evidence>
<proteinExistence type="predicted"/>
<accession>A0A9P4NR39</accession>
<dbReference type="Proteomes" id="UP000800235">
    <property type="component" value="Unassembled WGS sequence"/>
</dbReference>
<keyword evidence="3" id="KW-1185">Reference proteome</keyword>
<feature type="compositionally biased region" description="Polar residues" evidence="1">
    <location>
        <begin position="45"/>
        <end position="58"/>
    </location>
</feature>
<comment type="caution">
    <text evidence="2">The sequence shown here is derived from an EMBL/GenBank/DDBJ whole genome shotgun (WGS) entry which is preliminary data.</text>
</comment>
<gene>
    <name evidence="2" type="ORF">EJ08DRAFT_252510</name>
</gene>
<dbReference type="EMBL" id="MU007041">
    <property type="protein sequence ID" value="KAF2430127.1"/>
    <property type="molecule type" value="Genomic_DNA"/>
</dbReference>
<feature type="region of interest" description="Disordered" evidence="1">
    <location>
        <begin position="41"/>
        <end position="60"/>
    </location>
</feature>
<sequence length="166" mass="18746">MQLRNGKVLTASSMQRSAWEESLQNIAQRSLDFLDSTTPHKETNNDMQLCNSEVSSSPPRGIGLTSEETLINIAQRTLNLLESTSSTKTVTNNPTFQTLPPEIRLMIFDSALLNQPSFKVCNCPPIPRNARGEIVCPQPNPQRFPEQREEIQRRPINTPPDFRKTL</sequence>
<reference evidence="2" key="1">
    <citation type="journal article" date="2020" name="Stud. Mycol.">
        <title>101 Dothideomycetes genomes: a test case for predicting lifestyles and emergence of pathogens.</title>
        <authorList>
            <person name="Haridas S."/>
            <person name="Albert R."/>
            <person name="Binder M."/>
            <person name="Bloem J."/>
            <person name="Labutti K."/>
            <person name="Salamov A."/>
            <person name="Andreopoulos B."/>
            <person name="Baker S."/>
            <person name="Barry K."/>
            <person name="Bills G."/>
            <person name="Bluhm B."/>
            <person name="Cannon C."/>
            <person name="Castanera R."/>
            <person name="Culley D."/>
            <person name="Daum C."/>
            <person name="Ezra D."/>
            <person name="Gonzalez J."/>
            <person name="Henrissat B."/>
            <person name="Kuo A."/>
            <person name="Liang C."/>
            <person name="Lipzen A."/>
            <person name="Lutzoni F."/>
            <person name="Magnuson J."/>
            <person name="Mondo S."/>
            <person name="Nolan M."/>
            <person name="Ohm R."/>
            <person name="Pangilinan J."/>
            <person name="Park H.-J."/>
            <person name="Ramirez L."/>
            <person name="Alfaro M."/>
            <person name="Sun H."/>
            <person name="Tritt A."/>
            <person name="Yoshinaga Y."/>
            <person name="Zwiers L.-H."/>
            <person name="Turgeon B."/>
            <person name="Goodwin S."/>
            <person name="Spatafora J."/>
            <person name="Crous P."/>
            <person name="Grigoriev I."/>
        </authorList>
    </citation>
    <scope>NUCLEOTIDE SEQUENCE</scope>
    <source>
        <strain evidence="2">CBS 130266</strain>
    </source>
</reference>
<protein>
    <submittedName>
        <fullName evidence="2">Uncharacterized protein</fullName>
    </submittedName>
</protein>
<evidence type="ECO:0000256" key="1">
    <source>
        <dbReference type="SAM" id="MobiDB-lite"/>
    </source>
</evidence>
<dbReference type="AlphaFoldDB" id="A0A9P4NR39"/>
<evidence type="ECO:0000313" key="3">
    <source>
        <dbReference type="Proteomes" id="UP000800235"/>
    </source>
</evidence>
<name>A0A9P4NR39_9PEZI</name>
<organism evidence="2 3">
    <name type="scientific">Tothia fuscella</name>
    <dbReference type="NCBI Taxonomy" id="1048955"/>
    <lineage>
        <taxon>Eukaryota</taxon>
        <taxon>Fungi</taxon>
        <taxon>Dikarya</taxon>
        <taxon>Ascomycota</taxon>
        <taxon>Pezizomycotina</taxon>
        <taxon>Dothideomycetes</taxon>
        <taxon>Pleosporomycetidae</taxon>
        <taxon>Venturiales</taxon>
        <taxon>Cylindrosympodiaceae</taxon>
        <taxon>Tothia</taxon>
    </lineage>
</organism>
<feature type="region of interest" description="Disordered" evidence="1">
    <location>
        <begin position="137"/>
        <end position="166"/>
    </location>
</feature>